<feature type="repeat" description="PPR" evidence="2">
    <location>
        <begin position="379"/>
        <end position="413"/>
    </location>
</feature>
<evidence type="ECO:0000256" key="2">
    <source>
        <dbReference type="PROSITE-ProRule" id="PRU00708"/>
    </source>
</evidence>
<evidence type="ECO:0000313" key="4">
    <source>
        <dbReference type="EMBL" id="KAJ8439716.1"/>
    </source>
</evidence>
<sequence>MEALAGAQPVPSPHSIDPLTERIKQRLLKKGVSPTPKIIHTLRKKHLQKSLRKSKRLAAKSPAEPLTPSQKEALSEEFYFQTICREYKEFNRALDSNPKSSNLVGKPWEPLEREKLRELASGYEGKEPIVGGKLKSEHLRELGMIFEDRKIEALSSFLDDDIELEEGMLEGERGKWAPPRRRISDAEAIRILVDRLSAREITMKDWKFTRIMKQSELRFTENQLLRIVGGLGDRGSWKQAMAVVEWVYNRKEMSHYKSRFVYTKLLAVLGNARRPQEALRIFKQMRGDCHIYPDMAAYHSIAVTLGQAGMVRELMNLIECMKEKPPKTIKNMHRRNWDPILQPDIVVFNSVLNACVPSHQWKAVSWVFEHLKKGGLKANGATYGLAMEVMLHSKKYDLVHELFEKMKMSGESPKALTYKVLVRTFWEEGEVDEAIRIVREMERRGVIGSPSVYYELACCLCNKGRWQEAVMEIEKLKKLRHSKPLAYAFTGMILSSMDGGHVNDCVSIFEHMQDHCAPDIGAINAMLKVYGHNDMFFEARELFEKVKTSLSGNGACFVDGDTPLAPDGYTFGSMLEASGHAHQWEYFDYVYKEMCIAGYHLDQGKHLAILVQASRAGKWHLLEHAFDTILEAGEIPHVALFSEMVCQAMIRDDYQKAATIISAMNLAPFRLNAKDWESLFEKNKDRITDKHLGKLSEMLRNHDVPEGSTAYELLVALNSIRGCVPSDSASGQVLYVGPSIVEERLQDEDFDCDDLSQSRSDAGFVSKDDLLSSQDYDSDEDYTASLFDNKSSFVDKSFDESPDYLDEESLHTLLDLPNASDEAQPQDVSDGEIDEDEESLPSAHEILQSWEDMRIRDGIY</sequence>
<reference evidence="4" key="1">
    <citation type="submission" date="2022-04" db="EMBL/GenBank/DDBJ databases">
        <title>Carnegiea gigantea Genome sequencing and assembly v2.</title>
        <authorList>
            <person name="Copetti D."/>
            <person name="Sanderson M.J."/>
            <person name="Burquez A."/>
            <person name="Wojciechowski M.F."/>
        </authorList>
    </citation>
    <scope>NUCLEOTIDE SEQUENCE</scope>
    <source>
        <strain evidence="4">SGP5-SGP5p</strain>
        <tissue evidence="4">Aerial part</tissue>
    </source>
</reference>
<feature type="compositionally biased region" description="Acidic residues" evidence="3">
    <location>
        <begin position="829"/>
        <end position="839"/>
    </location>
</feature>
<feature type="compositionally biased region" description="Basic residues" evidence="3">
    <location>
        <begin position="43"/>
        <end position="58"/>
    </location>
</feature>
<evidence type="ECO:0008006" key="6">
    <source>
        <dbReference type="Google" id="ProtNLM"/>
    </source>
</evidence>
<dbReference type="PANTHER" id="PTHR46935:SF2">
    <property type="entry name" value="PENTACOTRIPEPTIDE-REPEAT REGION OF PRORP DOMAIN-CONTAINING PROTEIN"/>
    <property type="match status" value="1"/>
</dbReference>
<dbReference type="SUPFAM" id="SSF48452">
    <property type="entry name" value="TPR-like"/>
    <property type="match status" value="1"/>
</dbReference>
<dbReference type="OrthoDB" id="1904535at2759"/>
<dbReference type="GO" id="GO:0009507">
    <property type="term" value="C:chloroplast"/>
    <property type="evidence" value="ECO:0007669"/>
    <property type="project" value="TreeGrafter"/>
</dbReference>
<dbReference type="AlphaFoldDB" id="A0A9Q1KB93"/>
<evidence type="ECO:0000313" key="5">
    <source>
        <dbReference type="Proteomes" id="UP001153076"/>
    </source>
</evidence>
<dbReference type="InterPro" id="IPR044645">
    <property type="entry name" value="DG1/EMB2279-like"/>
</dbReference>
<dbReference type="PANTHER" id="PTHR46935">
    <property type="entry name" value="OS01G0674700 PROTEIN"/>
    <property type="match status" value="1"/>
</dbReference>
<dbReference type="InterPro" id="IPR002885">
    <property type="entry name" value="PPR_rpt"/>
</dbReference>
<feature type="repeat" description="PPR" evidence="2">
    <location>
        <begin position="344"/>
        <end position="378"/>
    </location>
</feature>
<dbReference type="InterPro" id="IPR011990">
    <property type="entry name" value="TPR-like_helical_dom_sf"/>
</dbReference>
<organism evidence="4 5">
    <name type="scientific">Carnegiea gigantea</name>
    <dbReference type="NCBI Taxonomy" id="171969"/>
    <lineage>
        <taxon>Eukaryota</taxon>
        <taxon>Viridiplantae</taxon>
        <taxon>Streptophyta</taxon>
        <taxon>Embryophyta</taxon>
        <taxon>Tracheophyta</taxon>
        <taxon>Spermatophyta</taxon>
        <taxon>Magnoliopsida</taxon>
        <taxon>eudicotyledons</taxon>
        <taxon>Gunneridae</taxon>
        <taxon>Pentapetalae</taxon>
        <taxon>Caryophyllales</taxon>
        <taxon>Cactineae</taxon>
        <taxon>Cactaceae</taxon>
        <taxon>Cactoideae</taxon>
        <taxon>Echinocereeae</taxon>
        <taxon>Carnegiea</taxon>
    </lineage>
</organism>
<evidence type="ECO:0000256" key="1">
    <source>
        <dbReference type="ARBA" id="ARBA00022737"/>
    </source>
</evidence>
<feature type="region of interest" description="Disordered" evidence="3">
    <location>
        <begin position="817"/>
        <end position="846"/>
    </location>
</feature>
<keyword evidence="1" id="KW-0677">Repeat</keyword>
<comment type="caution">
    <text evidence="4">The sequence shown here is derived from an EMBL/GenBank/DDBJ whole genome shotgun (WGS) entry which is preliminary data.</text>
</comment>
<proteinExistence type="predicted"/>
<feature type="region of interest" description="Disordered" evidence="3">
    <location>
        <begin position="43"/>
        <end position="70"/>
    </location>
</feature>
<evidence type="ECO:0000256" key="3">
    <source>
        <dbReference type="SAM" id="MobiDB-lite"/>
    </source>
</evidence>
<feature type="region of interest" description="Disordered" evidence="3">
    <location>
        <begin position="1"/>
        <end position="30"/>
    </location>
</feature>
<feature type="repeat" description="PPR" evidence="2">
    <location>
        <begin position="414"/>
        <end position="448"/>
    </location>
</feature>
<gene>
    <name evidence="4" type="ORF">Cgig2_009540</name>
</gene>
<protein>
    <recommendedName>
        <fullName evidence="6">Pentatricopeptide repeat-containing protein</fullName>
    </recommendedName>
</protein>
<keyword evidence="5" id="KW-1185">Reference proteome</keyword>
<dbReference type="Pfam" id="PF13812">
    <property type="entry name" value="PPR_3"/>
    <property type="match status" value="1"/>
</dbReference>
<dbReference type="Proteomes" id="UP001153076">
    <property type="component" value="Unassembled WGS sequence"/>
</dbReference>
<dbReference type="GO" id="GO:0009658">
    <property type="term" value="P:chloroplast organization"/>
    <property type="evidence" value="ECO:0007669"/>
    <property type="project" value="InterPro"/>
</dbReference>
<dbReference type="Gene3D" id="1.25.40.10">
    <property type="entry name" value="Tetratricopeptide repeat domain"/>
    <property type="match status" value="3"/>
</dbReference>
<accession>A0A9Q1KB93</accession>
<dbReference type="NCBIfam" id="TIGR00756">
    <property type="entry name" value="PPR"/>
    <property type="match status" value="1"/>
</dbReference>
<dbReference type="Pfam" id="PF01535">
    <property type="entry name" value="PPR"/>
    <property type="match status" value="2"/>
</dbReference>
<dbReference type="PROSITE" id="PS51375">
    <property type="entry name" value="PPR"/>
    <property type="match status" value="3"/>
</dbReference>
<dbReference type="EMBL" id="JAKOGI010000208">
    <property type="protein sequence ID" value="KAJ8439716.1"/>
    <property type="molecule type" value="Genomic_DNA"/>
</dbReference>
<name>A0A9Q1KB93_9CARY</name>